<sequence length="84" mass="9615">LTSNTSDKPILFPSTASSPCPKITLLSLGSQQRRMVSRGVDSSLWHLQYARKRQIKTILQELISCHFKKIYRVRVACHLVLYSI</sequence>
<dbReference type="EMBL" id="CAAE01010286">
    <property type="protein sequence ID" value="CAF92938.1"/>
    <property type="molecule type" value="Genomic_DNA"/>
</dbReference>
<accession>Q4T2E4</accession>
<proteinExistence type="predicted"/>
<evidence type="ECO:0000313" key="1">
    <source>
        <dbReference type="EMBL" id="CAF92938.1"/>
    </source>
</evidence>
<name>Q4T2E4_TETNG</name>
<reference evidence="1" key="1">
    <citation type="journal article" date="2004" name="Nature">
        <title>Genome duplication in the teleost fish Tetraodon nigroviridis reveals the early vertebrate proto-karyotype.</title>
        <authorList>
            <person name="Jaillon O."/>
            <person name="Aury J.-M."/>
            <person name="Brunet F."/>
            <person name="Petit J.-L."/>
            <person name="Stange-Thomann N."/>
            <person name="Mauceli E."/>
            <person name="Bouneau L."/>
            <person name="Fischer C."/>
            <person name="Ozouf-Costaz C."/>
            <person name="Bernot A."/>
            <person name="Nicaud S."/>
            <person name="Jaffe D."/>
            <person name="Fisher S."/>
            <person name="Lutfalla G."/>
            <person name="Dossat C."/>
            <person name="Segurens B."/>
            <person name="Dasilva C."/>
            <person name="Salanoubat M."/>
            <person name="Levy M."/>
            <person name="Boudet N."/>
            <person name="Castellano S."/>
            <person name="Anthouard V."/>
            <person name="Jubin C."/>
            <person name="Castelli V."/>
            <person name="Katinka M."/>
            <person name="Vacherie B."/>
            <person name="Biemont C."/>
            <person name="Skalli Z."/>
            <person name="Cattolico L."/>
            <person name="Poulain J."/>
            <person name="De Berardinis V."/>
            <person name="Cruaud C."/>
            <person name="Duprat S."/>
            <person name="Brottier P."/>
            <person name="Coutanceau J.-P."/>
            <person name="Gouzy J."/>
            <person name="Parra G."/>
            <person name="Lardier G."/>
            <person name="Chapple C."/>
            <person name="McKernan K.J."/>
            <person name="McEwan P."/>
            <person name="Bosak S."/>
            <person name="Kellis M."/>
            <person name="Volff J.-N."/>
            <person name="Guigo R."/>
            <person name="Zody M.C."/>
            <person name="Mesirov J."/>
            <person name="Lindblad-Toh K."/>
            <person name="Birren B."/>
            <person name="Nusbaum C."/>
            <person name="Kahn D."/>
            <person name="Robinson-Rechavi M."/>
            <person name="Laudet V."/>
            <person name="Schachter V."/>
            <person name="Quetier F."/>
            <person name="Saurin W."/>
            <person name="Scarpelli C."/>
            <person name="Wincker P."/>
            <person name="Lander E.S."/>
            <person name="Weissenbach J."/>
            <person name="Roest Crollius H."/>
        </authorList>
    </citation>
    <scope>NUCLEOTIDE SEQUENCE [LARGE SCALE GENOMIC DNA]</scope>
</reference>
<dbReference type="KEGG" id="tng:GSTEN00008376G001"/>
<feature type="non-terminal residue" evidence="1">
    <location>
        <position position="1"/>
    </location>
</feature>
<reference evidence="1" key="2">
    <citation type="submission" date="2004-02" db="EMBL/GenBank/DDBJ databases">
        <authorList>
            <consortium name="Genoscope"/>
            <consortium name="Whitehead Institute Centre for Genome Research"/>
        </authorList>
    </citation>
    <scope>NUCLEOTIDE SEQUENCE</scope>
</reference>
<organism evidence="1">
    <name type="scientific">Tetraodon nigroviridis</name>
    <name type="common">Spotted green pufferfish</name>
    <name type="synonym">Chelonodon nigroviridis</name>
    <dbReference type="NCBI Taxonomy" id="99883"/>
    <lineage>
        <taxon>Eukaryota</taxon>
        <taxon>Metazoa</taxon>
        <taxon>Chordata</taxon>
        <taxon>Craniata</taxon>
        <taxon>Vertebrata</taxon>
        <taxon>Euteleostomi</taxon>
        <taxon>Actinopterygii</taxon>
        <taxon>Neopterygii</taxon>
        <taxon>Teleostei</taxon>
        <taxon>Neoteleostei</taxon>
        <taxon>Acanthomorphata</taxon>
        <taxon>Eupercaria</taxon>
        <taxon>Tetraodontiformes</taxon>
        <taxon>Tetradontoidea</taxon>
        <taxon>Tetraodontidae</taxon>
        <taxon>Tetraodon</taxon>
    </lineage>
</organism>
<protein>
    <submittedName>
        <fullName evidence="1">(spotted green pufferfish) hypothetical protein</fullName>
    </submittedName>
</protein>
<dbReference type="AlphaFoldDB" id="Q4T2E4"/>
<comment type="caution">
    <text evidence="1">The sequence shown here is derived from an EMBL/GenBank/DDBJ whole genome shotgun (WGS) entry which is preliminary data.</text>
</comment>
<gene>
    <name evidence="1" type="ORF">GSTENG00008376001</name>
</gene>